<comment type="caution">
    <text evidence="2">The sequence shown here is derived from an EMBL/GenBank/DDBJ whole genome shotgun (WGS) entry which is preliminary data.</text>
</comment>
<proteinExistence type="predicted"/>
<protein>
    <recommendedName>
        <fullName evidence="4">Tail fiber protein</fullName>
    </recommendedName>
</protein>
<dbReference type="Proteomes" id="UP000765338">
    <property type="component" value="Unassembled WGS sequence"/>
</dbReference>
<evidence type="ECO:0000313" key="3">
    <source>
        <dbReference type="Proteomes" id="UP000765338"/>
    </source>
</evidence>
<gene>
    <name evidence="2" type="ORF">CPA56_00255</name>
</gene>
<name>A0ABR5ZQC2_9PROT</name>
<organism evidence="2 3">
    <name type="scientific">Bombella mellum</name>
    <dbReference type="NCBI Taxonomy" id="2039288"/>
    <lineage>
        <taxon>Bacteria</taxon>
        <taxon>Pseudomonadati</taxon>
        <taxon>Pseudomonadota</taxon>
        <taxon>Alphaproteobacteria</taxon>
        <taxon>Acetobacterales</taxon>
        <taxon>Acetobacteraceae</taxon>
        <taxon>Bombella</taxon>
    </lineage>
</organism>
<evidence type="ECO:0000256" key="1">
    <source>
        <dbReference type="SAM" id="Coils"/>
    </source>
</evidence>
<evidence type="ECO:0008006" key="4">
    <source>
        <dbReference type="Google" id="ProtNLM"/>
    </source>
</evidence>
<evidence type="ECO:0000313" key="2">
    <source>
        <dbReference type="EMBL" id="MBA5726428.1"/>
    </source>
</evidence>
<dbReference type="RefSeq" id="WP_182040062.1">
    <property type="nucleotide sequence ID" value="NZ_PDLY01000001.1"/>
</dbReference>
<keyword evidence="1" id="KW-0175">Coiled coil</keyword>
<accession>A0ABR5ZQC2</accession>
<dbReference type="EMBL" id="PDLY01000001">
    <property type="protein sequence ID" value="MBA5726428.1"/>
    <property type="molecule type" value="Genomic_DNA"/>
</dbReference>
<sequence>MKASDLPTKITVPFADSAGPSYRRDIPLQSSDAGAASFMLGFPALTFQPTGAGGTPPDGRDMNGILHALSSVARSWFAGITQTFDPAFASDVGGYPLGAVLRSSTDPTVLLISQQDGNMTDPATDHDGIHWHGIGSGTLQNTLDDLSRRLDDLSRTLDGKVNRSGDTMNGSLFSTGTYGFNGSESTYPVGAQMGGAQLYLQLTRNSSGDISASLTFRSAGGAYYNFIGITPDGNMVSPRGNGFLEISPQNGLPMKLQAFTTKADRGWVIKFPTRFSGPPVSIIVSALENDWDCGADHSTWAADGFTMSTWSDNTANRPQYVSIMAVGPA</sequence>
<keyword evidence="3" id="KW-1185">Reference proteome</keyword>
<reference evidence="2 3" key="1">
    <citation type="submission" date="2017-10" db="EMBL/GenBank/DDBJ databases">
        <authorList>
            <person name="Jakob F."/>
        </authorList>
    </citation>
    <scope>NUCLEOTIDE SEQUENCE [LARGE SCALE GENOMIC DNA]</scope>
    <source>
        <strain evidence="2 3">TMW 2.1889</strain>
    </source>
</reference>
<feature type="coiled-coil region" evidence="1">
    <location>
        <begin position="136"/>
        <end position="163"/>
    </location>
</feature>